<evidence type="ECO:0000313" key="2">
    <source>
        <dbReference type="EMBL" id="ABJ07933.1"/>
    </source>
</evidence>
<evidence type="ECO:0000256" key="1">
    <source>
        <dbReference type="SAM" id="MobiDB-lite"/>
    </source>
</evidence>
<protein>
    <submittedName>
        <fullName evidence="2">Uncharacterized protein</fullName>
    </submittedName>
</protein>
<dbReference type="eggNOG" id="ENOG502Z964">
    <property type="taxonomic scope" value="Bacteria"/>
</dbReference>
<organism evidence="2">
    <name type="scientific">Rhodopseudomonas palustris (strain BisA53)</name>
    <dbReference type="NCBI Taxonomy" id="316055"/>
    <lineage>
        <taxon>Bacteria</taxon>
        <taxon>Pseudomonadati</taxon>
        <taxon>Pseudomonadota</taxon>
        <taxon>Alphaproteobacteria</taxon>
        <taxon>Hyphomicrobiales</taxon>
        <taxon>Nitrobacteraceae</taxon>
        <taxon>Rhodopseudomonas</taxon>
    </lineage>
</organism>
<feature type="region of interest" description="Disordered" evidence="1">
    <location>
        <begin position="564"/>
        <end position="584"/>
    </location>
</feature>
<dbReference type="HOGENOM" id="CLU_234557_0_0_5"/>
<name>Q07JF1_RHOP5</name>
<sequence length="1929" mass="210335">MTIPQPRPSAGAAAASKKPEAIWVDAAVRVIAAGVRGGKARATLVLTPILASGTNPSEAFDLNEWPLHVARAVAGGVQVAVSPVKNNGARPAPKADAKTVAMVPVRPLKRNEEEDLVGLWASTMGGDTGFGPVKDLLARDDRKATLKALKRPMENGGSEAPDIHGVARGEVAIALTLENAKHIIDRLACKPIDTRPAFPPAGFSKLVDDILCGTACAAGGDGDLVPGSEASKKLTQGVVRTDLQGWKALRDSKDPAAAAESRVFEEKFRKLEQRYEEEVAWKDLAESRARTDADVLAYDTYLKETDLKKAVAALKKRQVGCPEKPTPGQVAIKLRSQPNAGPALQEAHGALRLASEKMNAEGEPLDGDGNPVERNPDGEFALRRLFALQAHPSLARLFHFVVDVECNADAFRSTDTSPDWFDEENVLDHDHDSSKPMTGEALPAPGKSRAGFVFLAASLTKEAASRNPRKIWTTAKLRAETAEKPLRHFYPCAREEIDARLAQEPDLLGAAIVEQIDGIVHLGQSALCDAVSQPRFDIAALDTITSTAADMQFEKGRRQRTLMQERNRDLDGVDPAGGDGDPLKRATLRTGGLALIDRYRQRYAVTRYIVSAKQIGEGDNAQPERFPIVLDASDLTVGYRLDVGVKSHKRRRWHSLMNRDIVFGGEQDRIGGKTMDAMISSFYSDSRNERRHADAAAVAIPVALRQPGLDLATATRTTAFTEELVASWEGDPLGVACRADVLQVDPHDLQIGMVFSLPNRATDEAYVPPPLRFGWRYHFGLRAVWAGGIAVPLERALGHYERSRQGTLALPAIRGPAAEGRAFRRHERLAEPMVAIPGWAFGVQMGNQGALRLPGRFVAEQAREMVIRKVQDPINKKLLQRNESEVPKEKDFARRVLMVPSVSLAFAGLHDAFRAISRDKDIEQNIELPEPYFPAMDEFQNREPPLEGDAVECIETVQPDGDVQQRYIYWRKNRIANRPRGGLRGVDRRASWGGFPVYEKKTATGEGEIAIDDPRIVRRFVNGKKQSASKLAGAWHPLGGAPHGDAVFRALPAGAPAQKERLPYYPDPAADALVISVSVAGRKNEYLQVPVYKGPRDKKLTHPSYPDALPLVLDVKAARNGQPLLGWAQGRTGGVWSYGADENLKPEASGSVAVHHVVVSLAPGEEATIRAWCLPGKLFLQYGFEPIESIAALCVACGCVSPTTDPSTLDAACRDGFASLAGDGIELGTPGAACGPAIGGLPLPTQAGIDAIAKKVETFMKTTPIPEIASPLTITATYAVDIPQEAPVFPLPAPAGAPPAVIRVKEETRVDLLKTLTRDAARGKLKNWNLESTLDGATDVLLTGEVKLHAASTGTVEFIASGVAAARGRFDDADRGRPRDSRLRGLWPEISAENPIKTEDLFGFKVSGDGRVTHPQERVPLLRIEAFGAGSKVIDTFLAQRKAAGAADATADEPRKTLRHEALTDGRARYLTIEPVAVARHGGLLRTRYDELMEQQSLAGQKSSLWLPACVRPARIAPRSLIPSFSWPKPVGNPANVVSAARTMMIRARMRRPWFSSGEGERLGVVLWPPRLFSLKDDDIYNNIVRDLAPGRPGIDITKLPSDGLGGPTEFQDGDLGPGGSWVTRWGADPTRISGDPHTGWLLSRNNFPQAKWPADPKSVKAKAGGRPLPALYPERDPFLPNDADWARAPADAPRDAALVQNVLMPLPSDEDDAAKVKPVRFMTVALVTYEARFDAEREEWYADIEIDVPQAPWPFVRLGLVRFQPHAPRHLQVSEPVAEWIQLMPRREAQAVVEEVGDTTIVSVIVTGAASARGDHDVTPERASAQAPLMRVVLLRKNAEGGDRVVETYEARIIRQGTPTVWEQRIKIPTAKFRNPDLRHAVYVEEVERFRPATYPDEPRRNTTDDEIFVETGPRFAVRLELLVNQKS</sequence>
<dbReference type="EMBL" id="CP000463">
    <property type="protein sequence ID" value="ABJ07933.1"/>
    <property type="molecule type" value="Genomic_DNA"/>
</dbReference>
<dbReference type="STRING" id="316055.RPE_4007"/>
<accession>Q07JF1</accession>
<proteinExistence type="predicted"/>
<gene>
    <name evidence="2" type="ordered locus">RPE_4007</name>
</gene>
<dbReference type="KEGG" id="rpe:RPE_4007"/>
<reference evidence="2" key="1">
    <citation type="submission" date="2006-09" db="EMBL/GenBank/DDBJ databases">
        <title>Complete sequence of Rhodopseudomonas palustris BisA53.</title>
        <authorList>
            <consortium name="US DOE Joint Genome Institute"/>
            <person name="Copeland A."/>
            <person name="Lucas S."/>
            <person name="Lapidus A."/>
            <person name="Barry K."/>
            <person name="Detter J.C."/>
            <person name="Glavina del Rio T."/>
            <person name="Hammon N."/>
            <person name="Israni S."/>
            <person name="Dalin E."/>
            <person name="Tice H."/>
            <person name="Pitluck S."/>
            <person name="Chain P."/>
            <person name="Malfatti S."/>
            <person name="Shin M."/>
            <person name="Vergez L."/>
            <person name="Schmutz J."/>
            <person name="Larimer F."/>
            <person name="Land M."/>
            <person name="Hauser L."/>
            <person name="Pelletier D.A."/>
            <person name="Kyrpides N."/>
            <person name="Kim E."/>
            <person name="Harwood C.S."/>
            <person name="Oda Y."/>
            <person name="Richardson P."/>
        </authorList>
    </citation>
    <scope>NUCLEOTIDE SEQUENCE [LARGE SCALE GENOMIC DNA]</scope>
    <source>
        <strain evidence="2">BisA53</strain>
    </source>
</reference>
<dbReference type="OrthoDB" id="9148571at2"/>